<dbReference type="InterPro" id="IPR043136">
    <property type="entry name" value="B30.2/SPRY_sf"/>
</dbReference>
<gene>
    <name evidence="2" type="ORF">G5714_016041</name>
</gene>
<dbReference type="InterPro" id="IPR050143">
    <property type="entry name" value="TRIM/RBCC"/>
</dbReference>
<name>A0A7J6C793_9TELE</name>
<evidence type="ECO:0000313" key="2">
    <source>
        <dbReference type="EMBL" id="KAF4103158.1"/>
    </source>
</evidence>
<dbReference type="SUPFAM" id="SSF49899">
    <property type="entry name" value="Concanavalin A-like lectins/glucanases"/>
    <property type="match status" value="1"/>
</dbReference>
<proteinExistence type="predicted"/>
<comment type="caution">
    <text evidence="2">The sequence shown here is derived from an EMBL/GenBank/DDBJ whole genome shotgun (WGS) entry which is preliminary data.</text>
</comment>
<dbReference type="Proteomes" id="UP000579812">
    <property type="component" value="Unassembled WGS sequence"/>
</dbReference>
<dbReference type="AlphaFoldDB" id="A0A7J6C793"/>
<accession>A0A7J6C793</accession>
<keyword evidence="1" id="KW-0175">Coiled coil</keyword>
<evidence type="ECO:0000313" key="3">
    <source>
        <dbReference type="Proteomes" id="UP000579812"/>
    </source>
</evidence>
<reference evidence="2 3" key="1">
    <citation type="submission" date="2020-04" db="EMBL/GenBank/DDBJ databases">
        <title>Chromosome-level genome assembly of a cyprinid fish Onychostoma macrolepis by integration of Nanopore Sequencing, Bionano and Hi-C technology.</title>
        <authorList>
            <person name="Wang D."/>
        </authorList>
    </citation>
    <scope>NUCLEOTIDE SEQUENCE [LARGE SCALE GENOMIC DNA]</scope>
    <source>
        <strain evidence="2">SWU-2019</strain>
        <tissue evidence="2">Muscle</tissue>
    </source>
</reference>
<dbReference type="PANTHER" id="PTHR24103">
    <property type="entry name" value="E3 UBIQUITIN-PROTEIN LIGASE TRIM"/>
    <property type="match status" value="1"/>
</dbReference>
<dbReference type="Gene3D" id="2.60.120.920">
    <property type="match status" value="1"/>
</dbReference>
<feature type="coiled-coil region" evidence="1">
    <location>
        <begin position="89"/>
        <end position="120"/>
    </location>
</feature>
<dbReference type="EMBL" id="JAAMOB010000016">
    <property type="protein sequence ID" value="KAF4103158.1"/>
    <property type="molecule type" value="Genomic_DNA"/>
</dbReference>
<sequence>MKHLLSPSELSSCDSGARHCTSTSDILIFWLPDDSDAFAFIPCVLGSEGFNSGTHCWEVETQAEHTEQQIKEEFKKFHQFLQDEEEASITALRKEEEQKSQMMKEMLEEMNRQVSALSDNKRQWRR</sequence>
<keyword evidence="3" id="KW-1185">Reference proteome</keyword>
<dbReference type="InterPro" id="IPR013320">
    <property type="entry name" value="ConA-like_dom_sf"/>
</dbReference>
<organism evidence="2 3">
    <name type="scientific">Onychostoma macrolepis</name>
    <dbReference type="NCBI Taxonomy" id="369639"/>
    <lineage>
        <taxon>Eukaryota</taxon>
        <taxon>Metazoa</taxon>
        <taxon>Chordata</taxon>
        <taxon>Craniata</taxon>
        <taxon>Vertebrata</taxon>
        <taxon>Euteleostomi</taxon>
        <taxon>Actinopterygii</taxon>
        <taxon>Neopterygii</taxon>
        <taxon>Teleostei</taxon>
        <taxon>Ostariophysi</taxon>
        <taxon>Cypriniformes</taxon>
        <taxon>Cyprinidae</taxon>
        <taxon>Acrossocheilinae</taxon>
        <taxon>Onychostoma</taxon>
    </lineage>
</organism>
<protein>
    <submittedName>
        <fullName evidence="2">Uncharacterized protein</fullName>
    </submittedName>
</protein>
<evidence type="ECO:0000256" key="1">
    <source>
        <dbReference type="SAM" id="Coils"/>
    </source>
</evidence>